<dbReference type="InterPro" id="IPR021326">
    <property type="entry name" value="DUF2931"/>
</dbReference>
<evidence type="ECO:0000256" key="1">
    <source>
        <dbReference type="SAM" id="SignalP"/>
    </source>
</evidence>
<protein>
    <submittedName>
        <fullName evidence="2">DUF2931 family protein</fullName>
    </submittedName>
</protein>
<sequence>MKHFLLILFALFPLLASAKPATDLVGRYVLQGVRETGSTLLLRADGSFEATYAFGNLDGHIKGRWQRTENTVTLASDGHSDVAELFKDVPLAVGEHCLIRDMGDYKACYLRQPRLPYKAWRLGFFAPDYMDVWLETADVTDVRGITSIGAVQGTVSIRQPENGSGKPAGWSKRFGWGAGHYLSGLDLPESIFIRWQSLAEPQTYRATLTIPADTRAIMLRQEPAKCGASGRTSDYRLAIVIGLAPGGIAKAWVMGACLPPIEISRIQAKIEPKGPYQGLSEGRHRPLKPAAKAYIEQHGIPYGSW</sequence>
<evidence type="ECO:0000313" key="2">
    <source>
        <dbReference type="EMBL" id="WPC05863.1"/>
    </source>
</evidence>
<gene>
    <name evidence="2" type="ORF">SBP02_03615</name>
</gene>
<proteinExistence type="predicted"/>
<organism evidence="2 3">
    <name type="scientific">Pseudomonas benzenivorans</name>
    <dbReference type="NCBI Taxonomy" id="556533"/>
    <lineage>
        <taxon>Bacteria</taxon>
        <taxon>Pseudomonadati</taxon>
        <taxon>Pseudomonadota</taxon>
        <taxon>Gammaproteobacteria</taxon>
        <taxon>Pseudomonadales</taxon>
        <taxon>Pseudomonadaceae</taxon>
        <taxon>Pseudomonas</taxon>
    </lineage>
</organism>
<dbReference type="Pfam" id="PF11153">
    <property type="entry name" value="DUF2931"/>
    <property type="match status" value="1"/>
</dbReference>
<name>A0ABZ0PXE2_9PSED</name>
<keyword evidence="1" id="KW-0732">Signal</keyword>
<feature type="signal peptide" evidence="1">
    <location>
        <begin position="1"/>
        <end position="18"/>
    </location>
</feature>
<evidence type="ECO:0000313" key="3">
    <source>
        <dbReference type="Proteomes" id="UP001305928"/>
    </source>
</evidence>
<feature type="chain" id="PRO_5046920772" evidence="1">
    <location>
        <begin position="19"/>
        <end position="305"/>
    </location>
</feature>
<dbReference type="RefSeq" id="WP_318645050.1">
    <property type="nucleotide sequence ID" value="NZ_CP137892.1"/>
</dbReference>
<accession>A0ABZ0PXE2</accession>
<dbReference type="EMBL" id="CP137892">
    <property type="protein sequence ID" value="WPC05863.1"/>
    <property type="molecule type" value="Genomic_DNA"/>
</dbReference>
<reference evidence="2 3" key="1">
    <citation type="submission" date="2023-11" db="EMBL/GenBank/DDBJ databases">
        <title>Complete genome of Pseudomonas benzenivorans BA3361.</title>
        <authorList>
            <person name="Shin S.Y."/>
            <person name="Song J."/>
            <person name="Kang H."/>
        </authorList>
    </citation>
    <scope>NUCLEOTIDE SEQUENCE [LARGE SCALE GENOMIC DNA]</scope>
    <source>
        <strain evidence="2 3">HNIBRBA3361</strain>
    </source>
</reference>
<dbReference type="Proteomes" id="UP001305928">
    <property type="component" value="Chromosome"/>
</dbReference>
<keyword evidence="3" id="KW-1185">Reference proteome</keyword>